<organism evidence="2 3">
    <name type="scientific">Fusarium acutatum</name>
    <dbReference type="NCBI Taxonomy" id="78861"/>
    <lineage>
        <taxon>Eukaryota</taxon>
        <taxon>Fungi</taxon>
        <taxon>Dikarya</taxon>
        <taxon>Ascomycota</taxon>
        <taxon>Pezizomycotina</taxon>
        <taxon>Sordariomycetes</taxon>
        <taxon>Hypocreomycetidae</taxon>
        <taxon>Hypocreales</taxon>
        <taxon>Nectriaceae</taxon>
        <taxon>Fusarium</taxon>
        <taxon>Fusarium fujikuroi species complex</taxon>
    </lineage>
</organism>
<reference evidence="2 3" key="1">
    <citation type="submission" date="2020-01" db="EMBL/GenBank/DDBJ databases">
        <title>Identification and distribution of gene clusters putatively required for synthesis of sphingolipid metabolism inhibitors in phylogenetically diverse species of the filamentous fungus Fusarium.</title>
        <authorList>
            <person name="Kim H.-S."/>
            <person name="Busman M."/>
            <person name="Brown D.W."/>
            <person name="Divon H."/>
            <person name="Uhlig S."/>
            <person name="Proctor R.H."/>
        </authorList>
    </citation>
    <scope>NUCLEOTIDE SEQUENCE [LARGE SCALE GENOMIC DNA]</scope>
    <source>
        <strain evidence="2 3">NRRL 13308</strain>
    </source>
</reference>
<evidence type="ECO:0008006" key="4">
    <source>
        <dbReference type="Google" id="ProtNLM"/>
    </source>
</evidence>
<dbReference type="PROSITE" id="PS50297">
    <property type="entry name" value="ANK_REP_REGION"/>
    <property type="match status" value="1"/>
</dbReference>
<evidence type="ECO:0000313" key="2">
    <source>
        <dbReference type="EMBL" id="KAF4428960.1"/>
    </source>
</evidence>
<dbReference type="AlphaFoldDB" id="A0A8H4JIN3"/>
<evidence type="ECO:0000256" key="1">
    <source>
        <dbReference type="PROSITE-ProRule" id="PRU00023"/>
    </source>
</evidence>
<dbReference type="OrthoDB" id="366390at2759"/>
<evidence type="ECO:0000313" key="3">
    <source>
        <dbReference type="Proteomes" id="UP000536711"/>
    </source>
</evidence>
<dbReference type="Pfam" id="PF13857">
    <property type="entry name" value="Ank_5"/>
    <property type="match status" value="1"/>
</dbReference>
<keyword evidence="1" id="KW-0040">ANK repeat</keyword>
<proteinExistence type="predicted"/>
<protein>
    <recommendedName>
        <fullName evidence="4">Ankyrin repeat protein</fullName>
    </recommendedName>
</protein>
<keyword evidence="3" id="KW-1185">Reference proteome</keyword>
<dbReference type="EMBL" id="JAADJF010000266">
    <property type="protein sequence ID" value="KAF4428960.1"/>
    <property type="molecule type" value="Genomic_DNA"/>
</dbReference>
<feature type="repeat" description="ANK" evidence="1">
    <location>
        <begin position="93"/>
        <end position="125"/>
    </location>
</feature>
<dbReference type="SUPFAM" id="SSF48403">
    <property type="entry name" value="Ankyrin repeat"/>
    <property type="match status" value="1"/>
</dbReference>
<dbReference type="Proteomes" id="UP000536711">
    <property type="component" value="Unassembled WGS sequence"/>
</dbReference>
<accession>A0A8H4JIN3</accession>
<comment type="caution">
    <text evidence="2">The sequence shown here is derived from an EMBL/GenBank/DDBJ whole genome shotgun (WGS) entry which is preliminary data.</text>
</comment>
<sequence>QYFEVQSPSTTYSRLQVISFVADRRNVKDFDIWTRFVTALEMAYNMIRASANPKQARDVFRPVIQHFSGTMYSNFPYYHYYPLGRTRWYNLARRATLLHRAIRDGEVEMVRLLLEHGADWKMANVEWQSPLHLSSVICREENPANPENQS</sequence>
<dbReference type="PROSITE" id="PS50088">
    <property type="entry name" value="ANK_REPEAT"/>
    <property type="match status" value="1"/>
</dbReference>
<dbReference type="InterPro" id="IPR002110">
    <property type="entry name" value="Ankyrin_rpt"/>
</dbReference>
<name>A0A8H4JIN3_9HYPO</name>
<feature type="non-terminal residue" evidence="2">
    <location>
        <position position="1"/>
    </location>
</feature>
<gene>
    <name evidence="2" type="ORF">FACUT_9223</name>
</gene>
<dbReference type="Gene3D" id="1.25.40.20">
    <property type="entry name" value="Ankyrin repeat-containing domain"/>
    <property type="match status" value="1"/>
</dbReference>
<dbReference type="InterPro" id="IPR036770">
    <property type="entry name" value="Ankyrin_rpt-contain_sf"/>
</dbReference>